<evidence type="ECO:0000256" key="3">
    <source>
        <dbReference type="ARBA" id="ARBA00022603"/>
    </source>
</evidence>
<keyword evidence="5 10" id="KW-0949">S-adenosyl-L-methionine</keyword>
<feature type="active site" description="Nucleophile" evidence="10">
    <location>
        <position position="336"/>
    </location>
</feature>
<reference evidence="13" key="1">
    <citation type="journal article" date="2019" name="Int. J. Syst. Evol. Microbiol.">
        <title>The Global Catalogue of Microorganisms (GCM) 10K type strain sequencing project: providing services to taxonomists for standard genome sequencing and annotation.</title>
        <authorList>
            <consortium name="The Broad Institute Genomics Platform"/>
            <consortium name="The Broad Institute Genome Sequencing Center for Infectious Disease"/>
            <person name="Wu L."/>
            <person name="Ma J."/>
        </authorList>
    </citation>
    <scope>NUCLEOTIDE SEQUENCE [LARGE SCALE GENOMIC DNA]</scope>
    <source>
        <strain evidence="13">DT28</strain>
    </source>
</reference>
<dbReference type="Proteomes" id="UP001595962">
    <property type="component" value="Unassembled WGS sequence"/>
</dbReference>
<evidence type="ECO:0000256" key="11">
    <source>
        <dbReference type="PROSITE-ProRule" id="PRU10015"/>
    </source>
</evidence>
<evidence type="ECO:0000256" key="6">
    <source>
        <dbReference type="ARBA" id="ARBA00022723"/>
    </source>
</evidence>
<keyword evidence="3 10" id="KW-0489">Methyltransferase</keyword>
<evidence type="ECO:0000256" key="10">
    <source>
        <dbReference type="PROSITE-ProRule" id="PRU01024"/>
    </source>
</evidence>
<evidence type="ECO:0000313" key="12">
    <source>
        <dbReference type="EMBL" id="MFC4655037.1"/>
    </source>
</evidence>
<gene>
    <name evidence="12" type="primary">rlmC</name>
    <name evidence="12" type="ORF">ACFO3I_08425</name>
</gene>
<keyword evidence="8" id="KW-0411">Iron-sulfur</keyword>
<dbReference type="SUPFAM" id="SSF53335">
    <property type="entry name" value="S-adenosyl-L-methionine-dependent methyltransferases"/>
    <property type="match status" value="1"/>
</dbReference>
<feature type="binding site" evidence="10">
    <location>
        <position position="212"/>
    </location>
    <ligand>
        <name>S-adenosyl-L-methionine</name>
        <dbReference type="ChEBI" id="CHEBI:59789"/>
    </ligand>
</feature>
<dbReference type="CDD" id="cd02440">
    <property type="entry name" value="AdoMet_MTases"/>
    <property type="match status" value="1"/>
</dbReference>
<evidence type="ECO:0000256" key="8">
    <source>
        <dbReference type="ARBA" id="ARBA00023014"/>
    </source>
</evidence>
<evidence type="ECO:0000313" key="13">
    <source>
        <dbReference type="Proteomes" id="UP001595962"/>
    </source>
</evidence>
<evidence type="ECO:0000256" key="7">
    <source>
        <dbReference type="ARBA" id="ARBA00023004"/>
    </source>
</evidence>
<dbReference type="NCBIfam" id="TIGR02085">
    <property type="entry name" value="meth_trns_rumB"/>
    <property type="match status" value="1"/>
</dbReference>
<dbReference type="GO" id="GO:0032259">
    <property type="term" value="P:methylation"/>
    <property type="evidence" value="ECO:0007669"/>
    <property type="project" value="UniProtKB-KW"/>
</dbReference>
<protein>
    <recommendedName>
        <fullName evidence="9">23S rRNA (uracil(747)-C(5))-methyltransferase RlmC</fullName>
        <ecNumber evidence="9">2.1.1.189</ecNumber>
    </recommendedName>
</protein>
<dbReference type="GO" id="GO:0008168">
    <property type="term" value="F:methyltransferase activity"/>
    <property type="evidence" value="ECO:0007669"/>
    <property type="project" value="UniProtKB-KW"/>
</dbReference>
<keyword evidence="2" id="KW-0698">rRNA processing</keyword>
<evidence type="ECO:0000256" key="1">
    <source>
        <dbReference type="ARBA" id="ARBA00022485"/>
    </source>
</evidence>
<feature type="active site" evidence="11">
    <location>
        <position position="336"/>
    </location>
</feature>
<dbReference type="PANTHER" id="PTHR11061">
    <property type="entry name" value="RNA M5U METHYLTRANSFERASE"/>
    <property type="match status" value="1"/>
</dbReference>
<keyword evidence="6" id="KW-0479">Metal-binding</keyword>
<accession>A0ABV9JLB1</accession>
<dbReference type="PROSITE" id="PS01230">
    <property type="entry name" value="TRMA_1"/>
    <property type="match status" value="1"/>
</dbReference>
<dbReference type="RefSeq" id="WP_377333460.1">
    <property type="nucleotide sequence ID" value="NZ_JBHSGB010000006.1"/>
</dbReference>
<evidence type="ECO:0000256" key="5">
    <source>
        <dbReference type="ARBA" id="ARBA00022691"/>
    </source>
</evidence>
<feature type="binding site" evidence="10">
    <location>
        <position position="309"/>
    </location>
    <ligand>
        <name>S-adenosyl-L-methionine</name>
        <dbReference type="ChEBI" id="CHEBI:59789"/>
    </ligand>
</feature>
<dbReference type="Gene3D" id="3.40.50.150">
    <property type="entry name" value="Vaccinia Virus protein VP39"/>
    <property type="match status" value="1"/>
</dbReference>
<keyword evidence="13" id="KW-1185">Reference proteome</keyword>
<feature type="binding site" evidence="10">
    <location>
        <position position="264"/>
    </location>
    <ligand>
        <name>S-adenosyl-L-methionine</name>
        <dbReference type="ChEBI" id="CHEBI:59789"/>
    </ligand>
</feature>
<dbReference type="Gene3D" id="2.40.50.1070">
    <property type="match status" value="1"/>
</dbReference>
<sequence>MYCAEFAAGRCRSCTEIEQDYSLQLQHKQQQWLSLLAPFAPEQVLAPYPSAESAFRTKAKMVVSGCSEHPVLGLLLNTGEAVDLTSCLLYPAAFAPAFALVQQFIQRARLQPYQVAERKGELKFILLSQSSSSGRFMLRFVLRSQNHLAAIRKHLPWLQQQWPELELCSVNLQPVAMAQLEGETEILLTENSYLAERLNQVPLYLTPQSFFQTNPAVAAALYQTAVDWTADLSLHSVWDLFCGVGGFGLHLASSRPGIQLTGIEISAAAIASARKAAAELALEQPDFMALDADAFALAQQQAPDLLLVNPPRRGLGSVLCNQLLKLAPEYVLYSSCNPQSLARDLTNLTADYQLVKAQLFDMFPHSQHAEVLVLLRKK</sequence>
<evidence type="ECO:0000256" key="9">
    <source>
        <dbReference type="NCBIfam" id="TIGR02085"/>
    </source>
</evidence>
<dbReference type="InterPro" id="IPR010280">
    <property type="entry name" value="U5_MeTrfase_fam"/>
</dbReference>
<keyword evidence="4 10" id="KW-0808">Transferase</keyword>
<proteinExistence type="inferred from homology"/>
<dbReference type="EMBL" id="JBHSGB010000006">
    <property type="protein sequence ID" value="MFC4655037.1"/>
    <property type="molecule type" value="Genomic_DNA"/>
</dbReference>
<comment type="caution">
    <text evidence="12">The sequence shown here is derived from an EMBL/GenBank/DDBJ whole genome shotgun (WGS) entry which is preliminary data.</text>
</comment>
<keyword evidence="7" id="KW-0408">Iron</keyword>
<dbReference type="InterPro" id="IPR030390">
    <property type="entry name" value="MeTrfase_TrmA_AS"/>
</dbReference>
<comment type="similarity">
    <text evidence="10">Belongs to the class I-like SAM-binding methyltransferase superfamily. RNA M5U methyltransferase family.</text>
</comment>
<evidence type="ECO:0000256" key="2">
    <source>
        <dbReference type="ARBA" id="ARBA00022552"/>
    </source>
</evidence>
<dbReference type="InterPro" id="IPR011825">
    <property type="entry name" value="23SrRNA_MeTrfase_RlmC"/>
</dbReference>
<dbReference type="Pfam" id="PF05958">
    <property type="entry name" value="tRNA_U5-meth_tr"/>
    <property type="match status" value="1"/>
</dbReference>
<name>A0ABV9JLB1_9GAMM</name>
<evidence type="ECO:0000256" key="4">
    <source>
        <dbReference type="ARBA" id="ARBA00022679"/>
    </source>
</evidence>
<feature type="binding site" evidence="10">
    <location>
        <position position="241"/>
    </location>
    <ligand>
        <name>S-adenosyl-L-methionine</name>
        <dbReference type="ChEBI" id="CHEBI:59789"/>
    </ligand>
</feature>
<keyword evidence="1" id="KW-0004">4Fe-4S</keyword>
<dbReference type="PANTHER" id="PTHR11061:SF30">
    <property type="entry name" value="TRNA (URACIL(54)-C(5))-METHYLTRANSFERASE"/>
    <property type="match status" value="1"/>
</dbReference>
<dbReference type="EC" id="2.1.1.189" evidence="9"/>
<dbReference type="InterPro" id="IPR029063">
    <property type="entry name" value="SAM-dependent_MTases_sf"/>
</dbReference>
<dbReference type="PROSITE" id="PS51687">
    <property type="entry name" value="SAM_MT_RNA_M5U"/>
    <property type="match status" value="1"/>
</dbReference>
<organism evidence="12 13">
    <name type="scientific">Rheinheimera marina</name>
    <dbReference type="NCBI Taxonomy" id="1774958"/>
    <lineage>
        <taxon>Bacteria</taxon>
        <taxon>Pseudomonadati</taxon>
        <taxon>Pseudomonadota</taxon>
        <taxon>Gammaproteobacteria</taxon>
        <taxon>Chromatiales</taxon>
        <taxon>Chromatiaceae</taxon>
        <taxon>Rheinheimera</taxon>
    </lineage>
</organism>